<dbReference type="AlphaFoldDB" id="A0A2W5S434"/>
<reference evidence="3 4" key="1">
    <citation type="submission" date="2017-08" db="EMBL/GenBank/DDBJ databases">
        <title>Infants hospitalized years apart are colonized by the same room-sourced microbial strains.</title>
        <authorList>
            <person name="Brooks B."/>
            <person name="Olm M.R."/>
            <person name="Firek B.A."/>
            <person name="Baker R."/>
            <person name="Thomas B.C."/>
            <person name="Morowitz M.J."/>
            <person name="Banfield J.F."/>
        </authorList>
    </citation>
    <scope>NUCLEOTIDE SEQUENCE [LARGE SCALE GENOMIC DNA]</scope>
    <source>
        <strain evidence="3">S2_003_000_R2_11</strain>
    </source>
</reference>
<dbReference type="InterPro" id="IPR008929">
    <property type="entry name" value="Chondroitin_lyas"/>
</dbReference>
<accession>A0A2W5S434</accession>
<dbReference type="Gene3D" id="2.70.98.70">
    <property type="match status" value="1"/>
</dbReference>
<dbReference type="Gene3D" id="1.50.10.100">
    <property type="entry name" value="Chondroitin AC/alginate lyase"/>
    <property type="match status" value="1"/>
</dbReference>
<comment type="caution">
    <text evidence="3">The sequence shown here is derived from an EMBL/GenBank/DDBJ whole genome shotgun (WGS) entry which is preliminary data.</text>
</comment>
<dbReference type="GO" id="GO:0030313">
    <property type="term" value="C:cell envelope"/>
    <property type="evidence" value="ECO:0007669"/>
    <property type="project" value="UniProtKB-SubCell"/>
</dbReference>
<feature type="domain" description="Heparinase II/III-like C-terminal" evidence="2">
    <location>
        <begin position="291"/>
        <end position="541"/>
    </location>
</feature>
<evidence type="ECO:0000313" key="3">
    <source>
        <dbReference type="EMBL" id="PZQ97791.1"/>
    </source>
</evidence>
<dbReference type="InterPro" id="IPR012480">
    <property type="entry name" value="Hepar_II_III_C"/>
</dbReference>
<name>A0A2W5S434_CERSP</name>
<dbReference type="Pfam" id="PF07940">
    <property type="entry name" value="Hepar_II_III_C"/>
    <property type="match status" value="1"/>
</dbReference>
<dbReference type="EMBL" id="QFQS01000002">
    <property type="protein sequence ID" value="PZQ97791.1"/>
    <property type="molecule type" value="Genomic_DNA"/>
</dbReference>
<dbReference type="GO" id="GO:0016829">
    <property type="term" value="F:lyase activity"/>
    <property type="evidence" value="ECO:0007669"/>
    <property type="project" value="InterPro"/>
</dbReference>
<comment type="subcellular location">
    <subcellularLocation>
        <location evidence="1">Cell envelope</location>
    </subcellularLocation>
</comment>
<evidence type="ECO:0000313" key="4">
    <source>
        <dbReference type="Proteomes" id="UP000248975"/>
    </source>
</evidence>
<gene>
    <name evidence="3" type="ORF">DI533_11570</name>
</gene>
<dbReference type="Proteomes" id="UP000248975">
    <property type="component" value="Unassembled WGS sequence"/>
</dbReference>
<sequence length="564" mass="60775">MALHRLHARWAGLARPAKGFVSQPEPRSIGLYARGRQLVAGNFLFSGHLIEAPKLSLWDIAMPDPAFEDAVQGFAWLDDLAAVGDAPARSRAQEWTWGWIERFGRGQGNGWTPDLTGRRIIRWINHALLLLNGRDRAATEAYYRALSRQTLFLSRRWPAAAPGLPRFEALTGLIYAGLALTGMERHVGRARDELARECASEIDAEGGIPTRNPEELLEVFTLLTWAAQALTEAGRRPAAEHVAAIERIAPTLRALRHADGGLARFHGGGRGLEGRLDQALASSGVKPTAVTGLAMGFARLSGGRTSVIVDATEPPAGRASTSAHASTLAFELTSGRRAMIVSCGSGAPFGSEWRRAGRATASHSTLEIEGFSSSRLGGGSRDELTDLARVQLAELVTGPAGMSLAASHLGWVATHGLTHTRLLDLSHDGRRLTGEDTLGATSAVAQKRFEQVMTHTRLQGVRFMLRFHLHPDVDASIDMGGAAVSLALKSGELWVFRHAGGALLSLDPSVYLEKGRLKPRATKQIVLTATLQEPEARIGWTLAKAQDTPLAIRDLDRDDLPALS</sequence>
<evidence type="ECO:0000259" key="2">
    <source>
        <dbReference type="Pfam" id="PF07940"/>
    </source>
</evidence>
<protein>
    <submittedName>
        <fullName evidence="3">Heparinase</fullName>
    </submittedName>
</protein>
<organism evidence="3 4">
    <name type="scientific">Cereibacter sphaeroides</name>
    <name type="common">Rhodobacter sphaeroides</name>
    <dbReference type="NCBI Taxonomy" id="1063"/>
    <lineage>
        <taxon>Bacteria</taxon>
        <taxon>Pseudomonadati</taxon>
        <taxon>Pseudomonadota</taxon>
        <taxon>Alphaproteobacteria</taxon>
        <taxon>Rhodobacterales</taxon>
        <taxon>Paracoccaceae</taxon>
        <taxon>Cereibacter</taxon>
    </lineage>
</organism>
<proteinExistence type="predicted"/>
<evidence type="ECO:0000256" key="1">
    <source>
        <dbReference type="ARBA" id="ARBA00004196"/>
    </source>
</evidence>